<reference evidence="1" key="1">
    <citation type="submission" date="2019-11" db="EMBL/GenBank/DDBJ databases">
        <title>Nori genome reveals adaptations in red seaweeds to the harsh intertidal environment.</title>
        <authorList>
            <person name="Wang D."/>
            <person name="Mao Y."/>
        </authorList>
    </citation>
    <scope>NUCLEOTIDE SEQUENCE</scope>
    <source>
        <tissue evidence="1">Gametophyte</tissue>
    </source>
</reference>
<evidence type="ECO:0000313" key="1">
    <source>
        <dbReference type="EMBL" id="KAK1860555.1"/>
    </source>
</evidence>
<comment type="caution">
    <text evidence="1">The sequence shown here is derived from an EMBL/GenBank/DDBJ whole genome shotgun (WGS) entry which is preliminary data.</text>
</comment>
<evidence type="ECO:0000313" key="2">
    <source>
        <dbReference type="Proteomes" id="UP000798662"/>
    </source>
</evidence>
<dbReference type="Proteomes" id="UP000798662">
    <property type="component" value="Chromosome 1"/>
</dbReference>
<accession>A0ACC3BS22</accession>
<organism evidence="1 2">
    <name type="scientific">Pyropia yezoensis</name>
    <name type="common">Susabi-nori</name>
    <name type="synonym">Porphyra yezoensis</name>
    <dbReference type="NCBI Taxonomy" id="2788"/>
    <lineage>
        <taxon>Eukaryota</taxon>
        <taxon>Rhodophyta</taxon>
        <taxon>Bangiophyceae</taxon>
        <taxon>Bangiales</taxon>
        <taxon>Bangiaceae</taxon>
        <taxon>Pyropia</taxon>
    </lineage>
</organism>
<name>A0ACC3BS22_PYRYE</name>
<dbReference type="EMBL" id="CM020618">
    <property type="protein sequence ID" value="KAK1860555.1"/>
    <property type="molecule type" value="Genomic_DNA"/>
</dbReference>
<protein>
    <submittedName>
        <fullName evidence="1">Uncharacterized protein</fullName>
    </submittedName>
</protein>
<sequence>MSVNADRIARPSGTFVPVTAHGPLEPLWVAPASEDGPATATAGDARPPPPDGLWVVHGTFSMSPAGTFPRTMTVVRHSGGQVAIVNSLRMDEAGEAALRALGNVTAVVRLGSFHGVDDDYYVRMFGAVAYALPGSPLPPALPVPPVALVAGLADAPIPGASVFVFAVTKAEAALHLPAHGPAGSGGTVLFCDAVINMGPRPAHLGWLMAALFRWMGFTGLRPAPLWYKFAKQQGGLDDAFMVAEYRRLLREFPAFGAVVCAHGNVIPTGGHARIEAMAQGLLPPSWASCVGGDEDNVAAVVAAGTWCMRGRE</sequence>
<proteinExistence type="predicted"/>
<keyword evidence="2" id="KW-1185">Reference proteome</keyword>
<gene>
    <name evidence="1" type="ORF">I4F81_003143</name>
</gene>